<feature type="region of interest" description="Disordered" evidence="6">
    <location>
        <begin position="1915"/>
        <end position="1940"/>
    </location>
</feature>
<keyword evidence="7" id="KW-1133">Transmembrane helix</keyword>
<feature type="domain" description="Mediator complex subunit Med12" evidence="8">
    <location>
        <begin position="158"/>
        <end position="220"/>
    </location>
</feature>
<comment type="similarity">
    <text evidence="2">Belongs to the Mediator complex subunit 12 family.</text>
</comment>
<sequence length="2234" mass="248406">MQRYSASSCGSGVSNSAVGAASGRENARADSPFASSNFPPNTRRQPQLAPYKLKCEKEPLNSRLGPPDFYPQTPTCPEETLTREYLQSGYKESVEGIEEVREIILSQVGYFIKPEVTLRCKEAIRKRFRAINESRAQKRKAGQVYGVPLSGSLLIKPGVFPEQRPCGEDFRRKWIEALSQQHKRLRSLSEHVPHGYRRKSLFDVLIRHNVPLLRATWFIKVSYLNQVRPASTSVSSGAPDKAQATRTEQWTKDITDYLQQLLDEFLSKDGSAVPLSGRDQSSPGLMGQPPSAKHRAESSPVISEVEDTSFLFRWWYVVRLLQWHFAEGLVLPSLVIEWVFAQLQEKDSVDALELLLPIVLSMIESISLSQTYARTFVEITIRNLSDLSSGNLSLISSSKKTSVASTLVEMLRYMILSVPDTFVSLDCFPLPSHVAPDIYGRSNIEAVHFETRDAYVRYLSCGHAVSCIQRRASNLGKIVSPNLQGSSAAKVVQTLDKALTMGSMTLAYSSLFEDLSDPAMEERWIAEVSPCLRASLMWIGTIELSLICSIFFLCEWATCDYRDTRTTPSQNVKFTGRKDFSQIYVAVLLLKNKVQEMHSQLTSKNSAPLVIRNSGRSASLNDTSLQAAVVENPSFIRSCTKILDEKRINKKDIFQSPGPFHDIIVCWLDQHEICDSGGLKRVEVLILELIRSGIFHPQVYVRQLIVSGIMDRNDTQLDLERKRRHHKILKQLPASCLFDILEEARIAEAQLLHEVVAVYSTERRLVLRELSDGQSNYVSNRSERNSSGQKQNDHQAGTRDVKHGRTKEQVAQVKTLISNLLRFPYSSSLPIEARSDESKGSVKRPINSSDIKVDFAEGRPGCEECKGSKRQKLDERSSFQGILLNQSDDEDSWWVRKGPKFPESFKVEPPQKTTKQSSRGRQKIVRKTQSLAQLAAARIESSQGASTSHVCDNKVSCPHHKSVGEGEISKDFERGKVQSPVDVGKAIKRLRMVEKRSVALWLLKSVRQLVEGNEKAASKASVTSVFSASTDDRNAVRWRLGEDELLSVLYIFDICCDFVSAVRFLIWLLAKTLSGVSNPTQVGRNIMLPKNRESLICHVGEAFLLSSLQRYENVLVATDLLPEALTAIMPKSTNMIVGRVYGSVAFSYGRNLLKKYKDLVSVVRWEKNYRASGDQKLLAELDAGRSVDGDSVFSSGASAGGEEIDEHIRQKLSGRMPRTVTNMKEIVQRHVEEALHHFYGKERKNIATAPRTPPEKWEDSYQIAHDIVMGLLDCIRQNAGATPDGDPSVVASAVAAIVGNVGLAVAKLPDFSCSNYQNLPSSIKNSLNCARHILSIHIVSLCLLKEALGERYSRIIEIALAVEASSAVSVAFAPPRGHRSQFQVSPEAHDIYGNHSSEVLNNSQKGFGGRATKAAAAVSALVVGALIHGIISLERMIVVFKLKEGLDILQFMRNARSSSNGMSRSVGTFKPENCIELYVHWFRLLVGNCRTVLDGLVGEILGESYILALSRIQRMLPLSLVFPPAYAIFGMVIWRPYILNSNVIMREDIPVYQYLSLAIGEAIRHQPFRDVCFRNSYTFYDLLANDIGDSEFAAMLELQSPDKHLKTMAFIPLRARLFLNALIDCKMPASTIMKEDGSWVSESGELRSNTESEAKLLERLLQILDTLQPAKFHWQWVELRLLLNEQALVEKIETQNMSFVDAIRSLSPNAENFALTESEKRFTEIVLSRILVRPDAAPLYSEVVHLIGKLLQESLVMDTKWFLAGHDVLLGRKSIRQQLLFVAQRKGLPTKAQFWKPWGWSSLGEAVANRGEKRKLEAIAIEEGEVVDECIDHKKLGKMNSQTVDSEGVGSIYQHITEKAFAELILPCIDRSSSELRNLFATELIKQMGVIEQHISTITRNGMKQAGVASVGVEGTSNKANSRKGMRGGGSPVLGRRPTAVSDSVPPSAVALRASLSLRLQFLIRLLPVIFADREPSARNMRQALASIILRLLGSRVVYEDADLSLPPPNPSALKWDAESSMDACVTSLFDRPGESLFERLLSIFHALLSSCKPSWLKPKSAPKSTVKSPRDFPAFDREAAESIQMLQSDLDRMELPLTIKRRIQSAMPFLPPSLPSSIPCHPPILPPSALSPLQSTMLAPAPQQRTAQASRVPTNLSGRSKALPSLDPDMEIDPWTLLEDGTVSASTSSSGGNGSMGGVSVDHANFKACSWLKGAIRVRRTDLTYTGALDDDS</sequence>
<feature type="region of interest" description="Disordered" evidence="6">
    <location>
        <begin position="776"/>
        <end position="808"/>
    </location>
</feature>
<evidence type="ECO:0000256" key="6">
    <source>
        <dbReference type="SAM" id="MobiDB-lite"/>
    </source>
</evidence>
<evidence type="ECO:0000256" key="5">
    <source>
        <dbReference type="ARBA" id="ARBA00023242"/>
    </source>
</evidence>
<evidence type="ECO:0000256" key="3">
    <source>
        <dbReference type="ARBA" id="ARBA00023015"/>
    </source>
</evidence>
<dbReference type="RefSeq" id="XP_020094268.1">
    <property type="nucleotide sequence ID" value="XM_020238679.1"/>
</dbReference>
<evidence type="ECO:0000256" key="1">
    <source>
        <dbReference type="ARBA" id="ARBA00004123"/>
    </source>
</evidence>
<evidence type="ECO:0000256" key="2">
    <source>
        <dbReference type="ARBA" id="ARBA00010289"/>
    </source>
</evidence>
<dbReference type="GO" id="GO:0016592">
    <property type="term" value="C:mediator complex"/>
    <property type="evidence" value="ECO:0007669"/>
    <property type="project" value="InterPro"/>
</dbReference>
<feature type="region of interest" description="Disordered" evidence="6">
    <location>
        <begin position="1"/>
        <end position="47"/>
    </location>
</feature>
<dbReference type="PANTHER" id="PTHR46567">
    <property type="entry name" value="MEDIATOR OF RNA POLYMERASE II TRANSCRIPTION SUBUNIT 12"/>
    <property type="match status" value="1"/>
</dbReference>
<keyword evidence="4" id="KW-0804">Transcription</keyword>
<dbReference type="SMART" id="SM01281">
    <property type="entry name" value="Med12"/>
    <property type="match status" value="1"/>
</dbReference>
<name>A0A6P5FLD6_ANACO</name>
<evidence type="ECO:0000256" key="7">
    <source>
        <dbReference type="SAM" id="Phobius"/>
    </source>
</evidence>
<dbReference type="GeneID" id="109714191"/>
<feature type="transmembrane region" description="Helical" evidence="7">
    <location>
        <begin position="1414"/>
        <end position="1433"/>
    </location>
</feature>
<dbReference type="Pfam" id="PF09497">
    <property type="entry name" value="Med12"/>
    <property type="match status" value="1"/>
</dbReference>
<feature type="transmembrane region" description="Helical" evidence="7">
    <location>
        <begin position="1515"/>
        <end position="1534"/>
    </location>
</feature>
<evidence type="ECO:0000256" key="4">
    <source>
        <dbReference type="ARBA" id="ARBA00023163"/>
    </source>
</evidence>
<feature type="region of interest" description="Disordered" evidence="6">
    <location>
        <begin position="2139"/>
        <end position="2166"/>
    </location>
</feature>
<keyword evidence="7" id="KW-0812">Transmembrane</keyword>
<proteinExistence type="inferred from homology"/>
<feature type="compositionally biased region" description="Polar residues" evidence="6">
    <location>
        <begin position="33"/>
        <end position="45"/>
    </location>
</feature>
<gene>
    <name evidence="10 11" type="primary">LOC109714191</name>
</gene>
<keyword evidence="7" id="KW-0472">Membrane</keyword>
<keyword evidence="3" id="KW-0805">Transcription regulation</keyword>
<accession>A0A6P5FLD6</accession>
<dbReference type="OrthoDB" id="20828at2759"/>
<feature type="compositionally biased region" description="Low complexity" evidence="6">
    <location>
        <begin position="1"/>
        <end position="23"/>
    </location>
</feature>
<evidence type="ECO:0000313" key="11">
    <source>
        <dbReference type="RefSeq" id="XP_020094269.1"/>
    </source>
</evidence>
<reference evidence="10 11" key="2">
    <citation type="submission" date="2025-04" db="UniProtKB">
        <authorList>
            <consortium name="RefSeq"/>
        </authorList>
    </citation>
    <scope>IDENTIFICATION</scope>
    <source>
        <tissue evidence="10 11">Leaf</tissue>
    </source>
</reference>
<comment type="subcellular location">
    <subcellularLocation>
        <location evidence="1">Nucleus</location>
    </subcellularLocation>
</comment>
<dbReference type="InterPro" id="IPR019035">
    <property type="entry name" value="Mediator_Med12"/>
</dbReference>
<protein>
    <submittedName>
        <fullName evidence="10 11">Mediator of RNA polymerase II transcription subunit 12 isoform X1</fullName>
    </submittedName>
</protein>
<evidence type="ECO:0000259" key="8">
    <source>
        <dbReference type="SMART" id="SM01281"/>
    </source>
</evidence>
<dbReference type="PANTHER" id="PTHR46567:SF1">
    <property type="entry name" value="MEDIATOR OF RNA POLYMERASE II TRANSCRIPTION SUBUNIT 12"/>
    <property type="match status" value="1"/>
</dbReference>
<organism evidence="10">
    <name type="scientific">Ananas comosus</name>
    <name type="common">Pineapple</name>
    <name type="synonym">Ananas ananas</name>
    <dbReference type="NCBI Taxonomy" id="4615"/>
    <lineage>
        <taxon>Eukaryota</taxon>
        <taxon>Viridiplantae</taxon>
        <taxon>Streptophyta</taxon>
        <taxon>Embryophyta</taxon>
        <taxon>Tracheophyta</taxon>
        <taxon>Spermatophyta</taxon>
        <taxon>Magnoliopsida</taxon>
        <taxon>Liliopsida</taxon>
        <taxon>Poales</taxon>
        <taxon>Bromeliaceae</taxon>
        <taxon>Bromelioideae</taxon>
        <taxon>Ananas</taxon>
    </lineage>
</organism>
<keyword evidence="9" id="KW-1185">Reference proteome</keyword>
<dbReference type="GO" id="GO:0003712">
    <property type="term" value="F:transcription coregulator activity"/>
    <property type="evidence" value="ECO:0007669"/>
    <property type="project" value="InterPro"/>
</dbReference>
<feature type="region of interest" description="Disordered" evidence="6">
    <location>
        <begin position="274"/>
        <end position="298"/>
    </location>
</feature>
<keyword evidence="5" id="KW-0539">Nucleus</keyword>
<feature type="compositionally biased region" description="Polar residues" evidence="6">
    <location>
        <begin position="776"/>
        <end position="790"/>
    </location>
</feature>
<feature type="region of interest" description="Disordered" evidence="6">
    <location>
        <begin position="904"/>
        <end position="924"/>
    </location>
</feature>
<dbReference type="Proteomes" id="UP000515123">
    <property type="component" value="Linkage group 8"/>
</dbReference>
<dbReference type="RefSeq" id="XP_020094269.1">
    <property type="nucleotide sequence ID" value="XM_020238680.1"/>
</dbReference>
<evidence type="ECO:0000313" key="10">
    <source>
        <dbReference type="RefSeq" id="XP_020094268.1"/>
    </source>
</evidence>
<reference evidence="9" key="1">
    <citation type="journal article" date="2015" name="Nat. Genet.">
        <title>The pineapple genome and the evolution of CAM photosynthesis.</title>
        <authorList>
            <person name="Ming R."/>
            <person name="VanBuren R."/>
            <person name="Wai C.M."/>
            <person name="Tang H."/>
            <person name="Schatz M.C."/>
            <person name="Bowers J.E."/>
            <person name="Lyons E."/>
            <person name="Wang M.L."/>
            <person name="Chen J."/>
            <person name="Biggers E."/>
            <person name="Zhang J."/>
            <person name="Huang L."/>
            <person name="Zhang L."/>
            <person name="Miao W."/>
            <person name="Zhang J."/>
            <person name="Ye Z."/>
            <person name="Miao C."/>
            <person name="Lin Z."/>
            <person name="Wang H."/>
            <person name="Zhou H."/>
            <person name="Yim W.C."/>
            <person name="Priest H.D."/>
            <person name="Zheng C."/>
            <person name="Woodhouse M."/>
            <person name="Edger P.P."/>
            <person name="Guyot R."/>
            <person name="Guo H.B."/>
            <person name="Guo H."/>
            <person name="Zheng G."/>
            <person name="Singh R."/>
            <person name="Sharma A."/>
            <person name="Min X."/>
            <person name="Zheng Y."/>
            <person name="Lee H."/>
            <person name="Gurtowski J."/>
            <person name="Sedlazeck F.J."/>
            <person name="Harkess A."/>
            <person name="McKain M.R."/>
            <person name="Liao Z."/>
            <person name="Fang J."/>
            <person name="Liu J."/>
            <person name="Zhang X."/>
            <person name="Zhang Q."/>
            <person name="Hu W."/>
            <person name="Qin Y."/>
            <person name="Wang K."/>
            <person name="Chen L.Y."/>
            <person name="Shirley N."/>
            <person name="Lin Y.R."/>
            <person name="Liu L.Y."/>
            <person name="Hernandez A.G."/>
            <person name="Wright C.L."/>
            <person name="Bulone V."/>
            <person name="Tuskan G.A."/>
            <person name="Heath K."/>
            <person name="Zee F."/>
            <person name="Moore P.H."/>
            <person name="Sunkar R."/>
            <person name="Leebens-Mack J.H."/>
            <person name="Mockler T."/>
            <person name="Bennetzen J.L."/>
            <person name="Freeling M."/>
            <person name="Sankoff D."/>
            <person name="Paterson A.H."/>
            <person name="Zhu X."/>
            <person name="Yang X."/>
            <person name="Smith J.A."/>
            <person name="Cushman J.C."/>
            <person name="Paull R.E."/>
            <person name="Yu Q."/>
        </authorList>
    </citation>
    <scope>NUCLEOTIDE SEQUENCE [LARGE SCALE GENOMIC DNA]</scope>
    <source>
        <strain evidence="9">cv. F153</strain>
    </source>
</reference>
<feature type="compositionally biased region" description="Polar residues" evidence="6">
    <location>
        <begin position="2144"/>
        <end position="2159"/>
    </location>
</feature>
<evidence type="ECO:0000313" key="9">
    <source>
        <dbReference type="Proteomes" id="UP000515123"/>
    </source>
</evidence>
<feature type="compositionally biased region" description="Basic and acidic residues" evidence="6">
    <location>
        <begin position="791"/>
        <end position="808"/>
    </location>
</feature>
<dbReference type="GO" id="GO:0006357">
    <property type="term" value="P:regulation of transcription by RNA polymerase II"/>
    <property type="evidence" value="ECO:0007669"/>
    <property type="project" value="InterPro"/>
</dbReference>